<name>A0A558A8X3_9PSEU</name>
<dbReference type="EMBL" id="VJZA01000033">
    <property type="protein sequence ID" value="TVT20712.1"/>
    <property type="molecule type" value="Genomic_DNA"/>
</dbReference>
<sequence length="97" mass="10564">MTVRLREYDGAGAPEPATETDALVSALVQNATNLPIAALQLREGELSPERQHELGSLLIQLGELMHQHADLGSKSAAVTQQRALWTPERGRTSHDQL</sequence>
<reference evidence="1 2" key="1">
    <citation type="submission" date="2019-07" db="EMBL/GenBank/DDBJ databases">
        <title>New species of Amycolatopsis and Streptomyces.</title>
        <authorList>
            <person name="Duangmal K."/>
            <person name="Teo W.F.A."/>
            <person name="Lipun K."/>
        </authorList>
    </citation>
    <scope>NUCLEOTIDE SEQUENCE [LARGE SCALE GENOMIC DNA]</scope>
    <source>
        <strain evidence="1 2">JCM 30562</strain>
    </source>
</reference>
<proteinExistence type="predicted"/>
<comment type="caution">
    <text evidence="1">The sequence shown here is derived from an EMBL/GenBank/DDBJ whole genome shotgun (WGS) entry which is preliminary data.</text>
</comment>
<dbReference type="Proteomes" id="UP000318578">
    <property type="component" value="Unassembled WGS sequence"/>
</dbReference>
<keyword evidence="2" id="KW-1185">Reference proteome</keyword>
<dbReference type="AlphaFoldDB" id="A0A558A8X3"/>
<protein>
    <submittedName>
        <fullName evidence="1">Uncharacterized protein</fullName>
    </submittedName>
</protein>
<accession>A0A558A8X3</accession>
<evidence type="ECO:0000313" key="2">
    <source>
        <dbReference type="Proteomes" id="UP000318578"/>
    </source>
</evidence>
<dbReference type="OrthoDB" id="3638320at2"/>
<evidence type="ECO:0000313" key="1">
    <source>
        <dbReference type="EMBL" id="TVT20712.1"/>
    </source>
</evidence>
<gene>
    <name evidence="1" type="ORF">FNH06_19550</name>
</gene>
<organism evidence="1 2">
    <name type="scientific">Amycolatopsis acidiphila</name>
    <dbReference type="NCBI Taxonomy" id="715473"/>
    <lineage>
        <taxon>Bacteria</taxon>
        <taxon>Bacillati</taxon>
        <taxon>Actinomycetota</taxon>
        <taxon>Actinomycetes</taxon>
        <taxon>Pseudonocardiales</taxon>
        <taxon>Pseudonocardiaceae</taxon>
        <taxon>Amycolatopsis</taxon>
    </lineage>
</organism>
<dbReference type="RefSeq" id="WP_144640758.1">
    <property type="nucleotide sequence ID" value="NZ_BNAX01000007.1"/>
</dbReference>